<accession>A0ABV7B658</accession>
<organism evidence="2 3">
    <name type="scientific">Halomonas tibetensis</name>
    <dbReference type="NCBI Taxonomy" id="2259590"/>
    <lineage>
        <taxon>Bacteria</taxon>
        <taxon>Pseudomonadati</taxon>
        <taxon>Pseudomonadota</taxon>
        <taxon>Gammaproteobacteria</taxon>
        <taxon>Oceanospirillales</taxon>
        <taxon>Halomonadaceae</taxon>
        <taxon>Halomonas</taxon>
    </lineage>
</organism>
<dbReference type="EMBL" id="JBHRSQ010000017">
    <property type="protein sequence ID" value="MFC2992957.1"/>
    <property type="molecule type" value="Genomic_DNA"/>
</dbReference>
<keyword evidence="3" id="KW-1185">Reference proteome</keyword>
<dbReference type="Proteomes" id="UP001595386">
    <property type="component" value="Unassembled WGS sequence"/>
</dbReference>
<name>A0ABV7B658_9GAMM</name>
<feature type="compositionally biased region" description="Basic and acidic residues" evidence="1">
    <location>
        <begin position="526"/>
        <end position="548"/>
    </location>
</feature>
<dbReference type="RefSeq" id="WP_379760132.1">
    <property type="nucleotide sequence ID" value="NZ_JBHRSQ010000017.1"/>
</dbReference>
<evidence type="ECO:0008006" key="4">
    <source>
        <dbReference type="Google" id="ProtNLM"/>
    </source>
</evidence>
<feature type="region of interest" description="Disordered" evidence="1">
    <location>
        <begin position="514"/>
        <end position="589"/>
    </location>
</feature>
<protein>
    <recommendedName>
        <fullName evidence="4">AAA+ ATPase domain-containing protein</fullName>
    </recommendedName>
</protein>
<evidence type="ECO:0000313" key="3">
    <source>
        <dbReference type="Proteomes" id="UP001595386"/>
    </source>
</evidence>
<gene>
    <name evidence="2" type="ORF">ACFODV_13020</name>
</gene>
<proteinExistence type="predicted"/>
<sequence>MQPSAPRKLQDIHLNALDAIVSNGCIDVSALSSFEQLPRDADVKDARRWISAWSLLRRLDGQPFTHITIDERSLLSHALTLILALPELPALIKTSEEASRLAQSQAASTRLDRLRLGQPDPELMLVHSKGARQTIEFLRRTFQKKQPLVRLVVGESGQGKTTLARNIQSLSHEVGASPIYLTLPHAQTFDQVGWLRSMLLDVDLLTTAFSRLAESVMLKKDERLGEFCDIWTNSSLFHIMEPIFQHIVGSAEVLSTRSEAWDLARRFEAALSRWMVREASQTRPVKALVRDYSGEEIFIGKFSASRMLRDVLGDFLRFYQMAGCYPVWIFDGVEPVASLSHARQQVSLGFFRDVIDGVSATTGALFLLGTEQGANTLRSYPALHERLKNPISKPALTSVTWNLADGSPWIPGTLVEELLGLYESAAYSGDPTGMAVAGAADEIRELLRCRLFRDWVAGQHTLPRDWIKSIIGTLDRTLAEGVAPLEALVRSERERINLEKAQDEGFHRLSAYLFSSGDSEPSNEEETSKATDDPQRDGFGAGHDRNMVEETLPPEADAEPAGAGSNLVEPTQNLKPRTEPLSTAEKKPLSEYVEAKATDMHARKHFIEELLRDFENSMDCLGWCPDRAQDQLIDIFLAWADEGDSVAEVIIEGWGGFYKLTTEPILSSWMSRIDVSPRKRLSGLRDVASRVLIGRESPQSALDRIQCAHAAGEISSAVIMPLPPEADAEHAVASSNPIETTQYLKPTKVTKSELRKISRLRSLRLGES</sequence>
<evidence type="ECO:0000313" key="2">
    <source>
        <dbReference type="EMBL" id="MFC2992957.1"/>
    </source>
</evidence>
<feature type="compositionally biased region" description="Low complexity" evidence="1">
    <location>
        <begin position="553"/>
        <end position="564"/>
    </location>
</feature>
<reference evidence="3" key="1">
    <citation type="journal article" date="2019" name="Int. J. Syst. Evol. Microbiol.">
        <title>The Global Catalogue of Microorganisms (GCM) 10K type strain sequencing project: providing services to taxonomists for standard genome sequencing and annotation.</title>
        <authorList>
            <consortium name="The Broad Institute Genomics Platform"/>
            <consortium name="The Broad Institute Genome Sequencing Center for Infectious Disease"/>
            <person name="Wu L."/>
            <person name="Ma J."/>
        </authorList>
    </citation>
    <scope>NUCLEOTIDE SEQUENCE [LARGE SCALE GENOMIC DNA]</scope>
    <source>
        <strain evidence="3">KCTC 52660</strain>
    </source>
</reference>
<comment type="caution">
    <text evidence="2">The sequence shown here is derived from an EMBL/GenBank/DDBJ whole genome shotgun (WGS) entry which is preliminary data.</text>
</comment>
<evidence type="ECO:0000256" key="1">
    <source>
        <dbReference type="SAM" id="MobiDB-lite"/>
    </source>
</evidence>
<dbReference type="SUPFAM" id="SSF52540">
    <property type="entry name" value="P-loop containing nucleoside triphosphate hydrolases"/>
    <property type="match status" value="1"/>
</dbReference>
<dbReference type="InterPro" id="IPR027417">
    <property type="entry name" value="P-loop_NTPase"/>
</dbReference>